<feature type="region of interest" description="Disordered" evidence="9">
    <location>
        <begin position="354"/>
        <end position="399"/>
    </location>
</feature>
<keyword evidence="7" id="KW-0539">Nucleus</keyword>
<feature type="compositionally biased region" description="Basic and acidic residues" evidence="9">
    <location>
        <begin position="172"/>
        <end position="183"/>
    </location>
</feature>
<dbReference type="SMART" id="SM00297">
    <property type="entry name" value="BROMO"/>
    <property type="match status" value="1"/>
</dbReference>
<comment type="subcellular location">
    <subcellularLocation>
        <location evidence="1">Nucleus</location>
    </subcellularLocation>
</comment>
<dbReference type="Pfam" id="PF22994">
    <property type="entry name" value="RSC4_Ig_like"/>
    <property type="match status" value="1"/>
</dbReference>
<dbReference type="CDD" id="cd04369">
    <property type="entry name" value="Bromodomain"/>
    <property type="match status" value="1"/>
</dbReference>
<keyword evidence="5 8" id="KW-0103">Bromodomain</keyword>
<evidence type="ECO:0000313" key="11">
    <source>
        <dbReference type="EMBL" id="KAF6229950.1"/>
    </source>
</evidence>
<accession>A0A8H6KZH3</accession>
<keyword evidence="6" id="KW-0804">Transcription</keyword>
<feature type="domain" description="Bromo" evidence="10">
    <location>
        <begin position="253"/>
        <end position="335"/>
    </location>
</feature>
<dbReference type="PANTHER" id="PTHR16062">
    <property type="entry name" value="SWI/SNF-RELATED"/>
    <property type="match status" value="1"/>
</dbReference>
<dbReference type="Gene3D" id="1.20.920.10">
    <property type="entry name" value="Bromodomain-like"/>
    <property type="match status" value="1"/>
</dbReference>
<evidence type="ECO:0000256" key="4">
    <source>
        <dbReference type="ARBA" id="ARBA00023015"/>
    </source>
</evidence>
<evidence type="ECO:0000259" key="10">
    <source>
        <dbReference type="PROSITE" id="PS50014"/>
    </source>
</evidence>
<name>A0A8H6KZH3_9LECA</name>
<dbReference type="AlphaFoldDB" id="A0A8H6KZH3"/>
<keyword evidence="4" id="KW-0805">Transcription regulation</keyword>
<dbReference type="GO" id="GO:0006338">
    <property type="term" value="P:chromatin remodeling"/>
    <property type="evidence" value="ECO:0007669"/>
    <property type="project" value="InterPro"/>
</dbReference>
<dbReference type="GO" id="GO:0003682">
    <property type="term" value="F:chromatin binding"/>
    <property type="evidence" value="ECO:0007669"/>
    <property type="project" value="TreeGrafter"/>
</dbReference>
<gene>
    <name evidence="11" type="ORF">HO133_004288</name>
</gene>
<dbReference type="Pfam" id="PF00439">
    <property type="entry name" value="Bromodomain"/>
    <property type="match status" value="1"/>
</dbReference>
<evidence type="ECO:0000256" key="9">
    <source>
        <dbReference type="SAM" id="MobiDB-lite"/>
    </source>
</evidence>
<dbReference type="RefSeq" id="XP_037157207.1">
    <property type="nucleotide sequence ID" value="XM_037295206.1"/>
</dbReference>
<comment type="caution">
    <text evidence="11">The sequence shown here is derived from an EMBL/GenBank/DDBJ whole genome shotgun (WGS) entry which is preliminary data.</text>
</comment>
<feature type="region of interest" description="Disordered" evidence="9">
    <location>
        <begin position="411"/>
        <end position="537"/>
    </location>
</feature>
<keyword evidence="3" id="KW-0156">Chromatin regulator</keyword>
<evidence type="ECO:0000313" key="12">
    <source>
        <dbReference type="Proteomes" id="UP000593566"/>
    </source>
</evidence>
<feature type="region of interest" description="Disordered" evidence="9">
    <location>
        <begin position="170"/>
        <end position="198"/>
    </location>
</feature>
<reference evidence="11 12" key="1">
    <citation type="journal article" date="2020" name="Genomics">
        <title>Complete, high-quality genomes from long-read metagenomic sequencing of two wolf lichen thalli reveals enigmatic genome architecture.</title>
        <authorList>
            <person name="McKenzie S.K."/>
            <person name="Walston R.F."/>
            <person name="Allen J.L."/>
        </authorList>
    </citation>
    <scope>NUCLEOTIDE SEQUENCE [LARGE SCALE GENOMIC DNA]</scope>
    <source>
        <strain evidence="11">WasteWater1</strain>
    </source>
</reference>
<evidence type="ECO:0000256" key="1">
    <source>
        <dbReference type="ARBA" id="ARBA00004123"/>
    </source>
</evidence>
<feature type="compositionally biased region" description="Polar residues" evidence="9">
    <location>
        <begin position="504"/>
        <end position="534"/>
    </location>
</feature>
<organism evidence="11 12">
    <name type="scientific">Letharia lupina</name>
    <dbReference type="NCBI Taxonomy" id="560253"/>
    <lineage>
        <taxon>Eukaryota</taxon>
        <taxon>Fungi</taxon>
        <taxon>Dikarya</taxon>
        <taxon>Ascomycota</taxon>
        <taxon>Pezizomycotina</taxon>
        <taxon>Lecanoromycetes</taxon>
        <taxon>OSLEUM clade</taxon>
        <taxon>Lecanoromycetidae</taxon>
        <taxon>Lecanorales</taxon>
        <taxon>Lecanorineae</taxon>
        <taxon>Parmeliaceae</taxon>
        <taxon>Letharia</taxon>
    </lineage>
</organism>
<feature type="compositionally biased region" description="Polar residues" evidence="9">
    <location>
        <begin position="433"/>
        <end position="446"/>
    </location>
</feature>
<dbReference type="PANTHER" id="PTHR16062:SF19">
    <property type="entry name" value="PROTEIN POLYBROMO-1"/>
    <property type="match status" value="1"/>
</dbReference>
<evidence type="ECO:0000256" key="8">
    <source>
        <dbReference type="PROSITE-ProRule" id="PRU00035"/>
    </source>
</evidence>
<proteinExistence type="predicted"/>
<feature type="region of interest" description="Disordered" evidence="9">
    <location>
        <begin position="1"/>
        <end position="98"/>
    </location>
</feature>
<sequence>MRGVATSRKIAQQRIEPVQANERCAAVLTPPQYSLPATSVTLPRPPRSKEMSSKRRAAASAGPSQALEGTEGPASKRRKTQVNDEETPEETTKLGLRFLDQIKNARDKGLEGDLRRMISNAKAYNEKRSQAFSDSEKIRKQLQVFMQENNPAYNDPSYVPYTTPIPQGWQVKQEKPEDTHEQDAEGETDPEVAKPPEKRTRLVTRVGSSAAANDRRASSTPAVQDVEGAYESFEGNTFQQAQEKIVGEMINHTDAEDQAIFAPFIHLPPRTLVDYYKVIKHPVSLKSVQKLVRGIKGREPPTGSTFLKSWHAFEEEVSYIWNNARDYNEDGSDLFVLSEELESYFHTRLAEAKRSVAEPPQPKVKLRMPAKSPEPPKITLKFGGQKATGSASMSVDNESLKRQQELVRAGVNGYAPGKGNTTSLPRSIFGLSHSRSGSIPTPASSRLSHERSGSAEHAMSGMKTETAHGQSPALNAIPNGSSEARQSPSASNLQMPPPMHVSSRMPSDSPNPHATPSAVAPTSQASNTPFNSRLRQPGKDVSDALIANLNVSTHPGLNIKDHLSLDIPASPTHTQQSRTITVPYTHFFLRITPTVSSSLMHRPSKTIVSCGNNRLEPTRQTGEPDPRRPVYETRLVPGVNSIEVEIIAGPPRGAPKVGSGQDIEFEKITVFVHLQKMS</sequence>
<dbReference type="InterPro" id="IPR001487">
    <property type="entry name" value="Bromodomain"/>
</dbReference>
<dbReference type="GeneID" id="59332696"/>
<keyword evidence="12" id="KW-1185">Reference proteome</keyword>
<keyword evidence="2" id="KW-0677">Repeat</keyword>
<dbReference type="InterPro" id="IPR054551">
    <property type="entry name" value="RSC4_Ig-like"/>
</dbReference>
<protein>
    <recommendedName>
        <fullName evidence="10">Bromo domain-containing protein</fullName>
    </recommendedName>
</protein>
<evidence type="ECO:0000256" key="3">
    <source>
        <dbReference type="ARBA" id="ARBA00022853"/>
    </source>
</evidence>
<dbReference type="FunFam" id="1.20.920.10:FF:000083">
    <property type="entry name" value="WGS project CABT00000000 data, contig 2.8"/>
    <property type="match status" value="1"/>
</dbReference>
<dbReference type="GO" id="GO:0006368">
    <property type="term" value="P:transcription elongation by RNA polymerase II"/>
    <property type="evidence" value="ECO:0007669"/>
    <property type="project" value="TreeGrafter"/>
</dbReference>
<dbReference type="EMBL" id="JACCJB010000002">
    <property type="protein sequence ID" value="KAF6229950.1"/>
    <property type="molecule type" value="Genomic_DNA"/>
</dbReference>
<dbReference type="InterPro" id="IPR037382">
    <property type="entry name" value="Rsc/polybromo"/>
</dbReference>
<feature type="compositionally biased region" description="Polar residues" evidence="9">
    <location>
        <begin position="31"/>
        <end position="41"/>
    </location>
</feature>
<dbReference type="Proteomes" id="UP000593566">
    <property type="component" value="Unassembled WGS sequence"/>
</dbReference>
<feature type="compositionally biased region" description="Polar residues" evidence="9">
    <location>
        <begin position="387"/>
        <end position="397"/>
    </location>
</feature>
<dbReference type="PROSITE" id="PS50014">
    <property type="entry name" value="BROMODOMAIN_2"/>
    <property type="match status" value="1"/>
</dbReference>
<evidence type="ECO:0000256" key="2">
    <source>
        <dbReference type="ARBA" id="ARBA00022737"/>
    </source>
</evidence>
<evidence type="ECO:0000256" key="7">
    <source>
        <dbReference type="ARBA" id="ARBA00023242"/>
    </source>
</evidence>
<evidence type="ECO:0000256" key="6">
    <source>
        <dbReference type="ARBA" id="ARBA00023163"/>
    </source>
</evidence>
<dbReference type="GO" id="GO:0016586">
    <property type="term" value="C:RSC-type complex"/>
    <property type="evidence" value="ECO:0007669"/>
    <property type="project" value="InterPro"/>
</dbReference>
<evidence type="ECO:0000256" key="5">
    <source>
        <dbReference type="ARBA" id="ARBA00023117"/>
    </source>
</evidence>
<dbReference type="InterPro" id="IPR036427">
    <property type="entry name" value="Bromodomain-like_sf"/>
</dbReference>
<dbReference type="SUPFAM" id="SSF47370">
    <property type="entry name" value="Bromodomain"/>
    <property type="match status" value="2"/>
</dbReference>
<feature type="compositionally biased region" description="Polar residues" evidence="9">
    <location>
        <begin position="467"/>
        <end position="494"/>
    </location>
</feature>